<evidence type="ECO:0000256" key="1">
    <source>
        <dbReference type="ARBA" id="ARBA00004651"/>
    </source>
</evidence>
<evidence type="ECO:0000256" key="4">
    <source>
        <dbReference type="ARBA" id="ARBA00022989"/>
    </source>
</evidence>
<sequence>MKLIPSIDRYIFRLVIVPMLSVFALAASLLMLDKMLRLFDFVAVEGGPIGIVFKMLGALIPEYASLAIPLGLLLGILLAFRKLATSSELDTMRAVGLSYWRLLRVPYAITLGLVAVNIALVFYVQPLSNYYYKQMEYELRSGALGASIKVGEFTTLADRMALRIEESENEGQKLKGIFARVANDKDQVLSISAREGTFMATTDDPNTIILRLTEGTIVQDTGSETPRVLSFSRHDLPIDLPAIEEFRTRGNETREFILPELLRIGWSENTTEAERDASQATFNFRLVEIVMMLLMPLLAVALAIPPKRSTSALGVFVSIVMVVAYHKVNQYGEDVATLGRIDPILALWGPFLIFAALILWMYHRVAHVPGGQAIGALENVFAKVAKMIGKLFKRRRPKTALPEDADPQLSPAE</sequence>
<evidence type="ECO:0000313" key="8">
    <source>
        <dbReference type="Proteomes" id="UP001138681"/>
    </source>
</evidence>
<dbReference type="InterPro" id="IPR030922">
    <property type="entry name" value="LptF"/>
</dbReference>
<evidence type="ECO:0000256" key="6">
    <source>
        <dbReference type="SAM" id="Phobius"/>
    </source>
</evidence>
<feature type="transmembrane region" description="Helical" evidence="6">
    <location>
        <begin position="284"/>
        <end position="304"/>
    </location>
</feature>
<keyword evidence="3 6" id="KW-0812">Transmembrane</keyword>
<keyword evidence="8" id="KW-1185">Reference proteome</keyword>
<dbReference type="NCBIfam" id="TIGR04407">
    <property type="entry name" value="LptF_YjgP"/>
    <property type="match status" value="1"/>
</dbReference>
<dbReference type="PANTHER" id="PTHR33529">
    <property type="entry name" value="SLR0882 PROTEIN-RELATED"/>
    <property type="match status" value="1"/>
</dbReference>
<name>A0A9X1JLA3_9SPHN</name>
<evidence type="ECO:0000256" key="3">
    <source>
        <dbReference type="ARBA" id="ARBA00022692"/>
    </source>
</evidence>
<dbReference type="Proteomes" id="UP001138681">
    <property type="component" value="Unassembled WGS sequence"/>
</dbReference>
<dbReference type="AlphaFoldDB" id="A0A9X1JLA3"/>
<feature type="transmembrane region" description="Helical" evidence="6">
    <location>
        <begin position="343"/>
        <end position="362"/>
    </location>
</feature>
<protein>
    <submittedName>
        <fullName evidence="7">LPS export ABC transporter permease LptF</fullName>
    </submittedName>
</protein>
<organism evidence="7 8">
    <name type="scientific">Erythrobacter crassostreae</name>
    <dbReference type="NCBI Taxonomy" id="2828328"/>
    <lineage>
        <taxon>Bacteria</taxon>
        <taxon>Pseudomonadati</taxon>
        <taxon>Pseudomonadota</taxon>
        <taxon>Alphaproteobacteria</taxon>
        <taxon>Sphingomonadales</taxon>
        <taxon>Erythrobacteraceae</taxon>
        <taxon>Erythrobacter/Porphyrobacter group</taxon>
        <taxon>Erythrobacter</taxon>
    </lineage>
</organism>
<gene>
    <name evidence="7" type="primary">lptF</name>
    <name evidence="7" type="ORF">KCG46_00915</name>
</gene>
<dbReference type="GO" id="GO:0015920">
    <property type="term" value="P:lipopolysaccharide transport"/>
    <property type="evidence" value="ECO:0007669"/>
    <property type="project" value="TreeGrafter"/>
</dbReference>
<dbReference type="InterPro" id="IPR005495">
    <property type="entry name" value="LptG/LptF_permease"/>
</dbReference>
<evidence type="ECO:0000256" key="5">
    <source>
        <dbReference type="ARBA" id="ARBA00023136"/>
    </source>
</evidence>
<proteinExistence type="predicted"/>
<feature type="transmembrane region" description="Helical" evidence="6">
    <location>
        <begin position="12"/>
        <end position="32"/>
    </location>
</feature>
<keyword evidence="4 6" id="KW-1133">Transmembrane helix</keyword>
<reference evidence="7" key="1">
    <citation type="submission" date="2021-04" db="EMBL/GenBank/DDBJ databases">
        <authorList>
            <person name="Pira H."/>
            <person name="Risdian C."/>
            <person name="Wink J."/>
        </authorList>
    </citation>
    <scope>NUCLEOTIDE SEQUENCE</scope>
    <source>
        <strain evidence="7">WH158</strain>
    </source>
</reference>
<dbReference type="GO" id="GO:0055085">
    <property type="term" value="P:transmembrane transport"/>
    <property type="evidence" value="ECO:0007669"/>
    <property type="project" value="InterPro"/>
</dbReference>
<dbReference type="Pfam" id="PF03739">
    <property type="entry name" value="LptF_LptG"/>
    <property type="match status" value="1"/>
</dbReference>
<evidence type="ECO:0000313" key="7">
    <source>
        <dbReference type="EMBL" id="MBV7258129.1"/>
    </source>
</evidence>
<feature type="transmembrane region" description="Helical" evidence="6">
    <location>
        <begin position="63"/>
        <end position="84"/>
    </location>
</feature>
<comment type="subcellular location">
    <subcellularLocation>
        <location evidence="1">Cell membrane</location>
        <topology evidence="1">Multi-pass membrane protein</topology>
    </subcellularLocation>
</comment>
<keyword evidence="2" id="KW-1003">Cell membrane</keyword>
<feature type="transmembrane region" description="Helical" evidence="6">
    <location>
        <begin position="105"/>
        <end position="124"/>
    </location>
</feature>
<accession>A0A9X1JLA3</accession>
<keyword evidence="5 6" id="KW-0472">Membrane</keyword>
<dbReference type="PANTHER" id="PTHR33529:SF6">
    <property type="entry name" value="YJGP_YJGQ FAMILY PERMEASE"/>
    <property type="match status" value="1"/>
</dbReference>
<comment type="caution">
    <text evidence="7">The sequence shown here is derived from an EMBL/GenBank/DDBJ whole genome shotgun (WGS) entry which is preliminary data.</text>
</comment>
<evidence type="ECO:0000256" key="2">
    <source>
        <dbReference type="ARBA" id="ARBA00022475"/>
    </source>
</evidence>
<dbReference type="EMBL" id="JAGSPC010000001">
    <property type="protein sequence ID" value="MBV7258129.1"/>
    <property type="molecule type" value="Genomic_DNA"/>
</dbReference>
<dbReference type="GO" id="GO:0043190">
    <property type="term" value="C:ATP-binding cassette (ABC) transporter complex"/>
    <property type="evidence" value="ECO:0007669"/>
    <property type="project" value="InterPro"/>
</dbReference>
<dbReference type="RefSeq" id="WP_218405215.1">
    <property type="nucleotide sequence ID" value="NZ_JAGSPC010000001.1"/>
</dbReference>